<sequence>MRTEAPDGVIVVIEQRENGSGFTTCLRRLARMVLSLATALLTVCVIAVAILLLAI</sequence>
<keyword evidence="1" id="KW-0472">Membrane</keyword>
<dbReference type="RefSeq" id="WP_218115436.1">
    <property type="nucleotide sequence ID" value="NZ_CAJVAP010000018.1"/>
</dbReference>
<evidence type="ECO:0000256" key="1">
    <source>
        <dbReference type="SAM" id="Phobius"/>
    </source>
</evidence>
<dbReference type="AlphaFoldDB" id="A0A916JZR3"/>
<organism evidence="2 3">
    <name type="scientific">Leucobacter soli</name>
    <dbReference type="NCBI Taxonomy" id="2812850"/>
    <lineage>
        <taxon>Bacteria</taxon>
        <taxon>Bacillati</taxon>
        <taxon>Actinomycetota</taxon>
        <taxon>Actinomycetes</taxon>
        <taxon>Micrococcales</taxon>
        <taxon>Microbacteriaceae</taxon>
        <taxon>Leucobacter</taxon>
    </lineage>
</organism>
<dbReference type="EMBL" id="CAJVAP010000018">
    <property type="protein sequence ID" value="CAG7613486.1"/>
    <property type="molecule type" value="Genomic_DNA"/>
</dbReference>
<keyword evidence="1" id="KW-0812">Transmembrane</keyword>
<keyword evidence="3" id="KW-1185">Reference proteome</keyword>
<gene>
    <name evidence="2" type="ORF">LEUCIP111803_01700</name>
</gene>
<dbReference type="Proteomes" id="UP000693892">
    <property type="component" value="Unassembled WGS sequence"/>
</dbReference>
<evidence type="ECO:0000313" key="2">
    <source>
        <dbReference type="EMBL" id="CAG7613486.1"/>
    </source>
</evidence>
<reference evidence="2" key="1">
    <citation type="submission" date="2021-06" db="EMBL/GenBank/DDBJ databases">
        <authorList>
            <person name="Criscuolo A."/>
        </authorList>
    </citation>
    <scope>NUCLEOTIDE SEQUENCE</scope>
    <source>
        <strain evidence="2">CIP111803</strain>
    </source>
</reference>
<evidence type="ECO:0000313" key="3">
    <source>
        <dbReference type="Proteomes" id="UP000693892"/>
    </source>
</evidence>
<proteinExistence type="predicted"/>
<name>A0A916JZR3_9MICO</name>
<feature type="transmembrane region" description="Helical" evidence="1">
    <location>
        <begin position="33"/>
        <end position="54"/>
    </location>
</feature>
<comment type="caution">
    <text evidence="2">The sequence shown here is derived from an EMBL/GenBank/DDBJ whole genome shotgun (WGS) entry which is preliminary data.</text>
</comment>
<accession>A0A916JZR3</accession>
<keyword evidence="1" id="KW-1133">Transmembrane helix</keyword>
<protein>
    <submittedName>
        <fullName evidence="2">Uncharacterized protein</fullName>
    </submittedName>
</protein>